<dbReference type="VEuPathDB" id="FungiDB:AMAG_12096"/>
<dbReference type="OrthoDB" id="120976at2759"/>
<keyword evidence="1" id="KW-0175">Coiled coil</keyword>
<dbReference type="Proteomes" id="UP000054350">
    <property type="component" value="Unassembled WGS sequence"/>
</dbReference>
<organism evidence="2 3">
    <name type="scientific">Allomyces macrogynus (strain ATCC 38327)</name>
    <name type="common">Allomyces javanicus var. macrogynus</name>
    <dbReference type="NCBI Taxonomy" id="578462"/>
    <lineage>
        <taxon>Eukaryota</taxon>
        <taxon>Fungi</taxon>
        <taxon>Fungi incertae sedis</taxon>
        <taxon>Blastocladiomycota</taxon>
        <taxon>Blastocladiomycetes</taxon>
        <taxon>Blastocladiales</taxon>
        <taxon>Blastocladiaceae</taxon>
        <taxon>Allomyces</taxon>
    </lineage>
</organism>
<accession>A0A0L0SZA0</accession>
<sequence length="264" mass="29116">MTTYRNCTLDACRQVDDEITPHSDNPALQVLIDGVVHQAGIPDSTSNVEDGRSVVASTYTNTNATMAAAFDRLTRLLEQQDRDIRDLRERLDAKDRELHDVLVTLAAKGHAVDQSQERIGALDQELTAAHSWVAVLEEKLPGLDNGSEVATIVDAPVMRIRARAAGFHDGNFFELEIGGDRDLYTLQRGIHVTILRRGVDDEATRNLCNEMRTAIANKLGSTRSWDLKWRGGLALIAKFGDPKVTVESVAVTQQGPTEWVGMEN</sequence>
<keyword evidence="3" id="KW-1185">Reference proteome</keyword>
<protein>
    <submittedName>
        <fullName evidence="2">Uncharacterized protein</fullName>
    </submittedName>
</protein>
<reference evidence="3" key="2">
    <citation type="submission" date="2009-11" db="EMBL/GenBank/DDBJ databases">
        <title>The Genome Sequence of Allomyces macrogynus strain ATCC 38327.</title>
        <authorList>
            <consortium name="The Broad Institute Genome Sequencing Platform"/>
            <person name="Russ C."/>
            <person name="Cuomo C."/>
            <person name="Shea T."/>
            <person name="Young S.K."/>
            <person name="Zeng Q."/>
            <person name="Koehrsen M."/>
            <person name="Haas B."/>
            <person name="Borodovsky M."/>
            <person name="Guigo R."/>
            <person name="Alvarado L."/>
            <person name="Berlin A."/>
            <person name="Borenstein D."/>
            <person name="Chen Z."/>
            <person name="Engels R."/>
            <person name="Freedman E."/>
            <person name="Gellesch M."/>
            <person name="Goldberg J."/>
            <person name="Griggs A."/>
            <person name="Gujja S."/>
            <person name="Heiman D."/>
            <person name="Hepburn T."/>
            <person name="Howarth C."/>
            <person name="Jen D."/>
            <person name="Larson L."/>
            <person name="Lewis B."/>
            <person name="Mehta T."/>
            <person name="Park D."/>
            <person name="Pearson M."/>
            <person name="Roberts A."/>
            <person name="Saif S."/>
            <person name="Shenoy N."/>
            <person name="Sisk P."/>
            <person name="Stolte C."/>
            <person name="Sykes S."/>
            <person name="Walk T."/>
            <person name="White J."/>
            <person name="Yandava C."/>
            <person name="Burger G."/>
            <person name="Gray M.W."/>
            <person name="Holland P.W.H."/>
            <person name="King N."/>
            <person name="Lang F.B.F."/>
            <person name="Roger A.J."/>
            <person name="Ruiz-Trillo I."/>
            <person name="Lander E."/>
            <person name="Nusbaum C."/>
        </authorList>
    </citation>
    <scope>NUCLEOTIDE SEQUENCE [LARGE SCALE GENOMIC DNA]</scope>
    <source>
        <strain evidence="3">ATCC 38327</strain>
    </source>
</reference>
<gene>
    <name evidence="2" type="ORF">AMAG_12096</name>
</gene>
<evidence type="ECO:0000313" key="3">
    <source>
        <dbReference type="Proteomes" id="UP000054350"/>
    </source>
</evidence>
<dbReference type="EMBL" id="GG745353">
    <property type="protein sequence ID" value="KNE67644.1"/>
    <property type="molecule type" value="Genomic_DNA"/>
</dbReference>
<dbReference type="AlphaFoldDB" id="A0A0L0SZA0"/>
<name>A0A0L0SZA0_ALLM3</name>
<evidence type="ECO:0000313" key="2">
    <source>
        <dbReference type="EMBL" id="KNE67644.1"/>
    </source>
</evidence>
<proteinExistence type="predicted"/>
<reference evidence="2 3" key="1">
    <citation type="submission" date="2009-11" db="EMBL/GenBank/DDBJ databases">
        <title>Annotation of Allomyces macrogynus ATCC 38327.</title>
        <authorList>
            <consortium name="The Broad Institute Genome Sequencing Platform"/>
            <person name="Russ C."/>
            <person name="Cuomo C."/>
            <person name="Burger G."/>
            <person name="Gray M.W."/>
            <person name="Holland P.W.H."/>
            <person name="King N."/>
            <person name="Lang F.B.F."/>
            <person name="Roger A.J."/>
            <person name="Ruiz-Trillo I."/>
            <person name="Young S.K."/>
            <person name="Zeng Q."/>
            <person name="Gargeya S."/>
            <person name="Fitzgerald M."/>
            <person name="Haas B."/>
            <person name="Abouelleil A."/>
            <person name="Alvarado L."/>
            <person name="Arachchi H.M."/>
            <person name="Berlin A."/>
            <person name="Chapman S.B."/>
            <person name="Gearin G."/>
            <person name="Goldberg J."/>
            <person name="Griggs A."/>
            <person name="Gujja S."/>
            <person name="Hansen M."/>
            <person name="Heiman D."/>
            <person name="Howarth C."/>
            <person name="Larimer J."/>
            <person name="Lui A."/>
            <person name="MacDonald P.J.P."/>
            <person name="McCowen C."/>
            <person name="Montmayeur A."/>
            <person name="Murphy C."/>
            <person name="Neiman D."/>
            <person name="Pearson M."/>
            <person name="Priest M."/>
            <person name="Roberts A."/>
            <person name="Saif S."/>
            <person name="Shea T."/>
            <person name="Sisk P."/>
            <person name="Stolte C."/>
            <person name="Sykes S."/>
            <person name="Wortman J."/>
            <person name="Nusbaum C."/>
            <person name="Birren B."/>
        </authorList>
    </citation>
    <scope>NUCLEOTIDE SEQUENCE [LARGE SCALE GENOMIC DNA]</scope>
    <source>
        <strain evidence="2 3">ATCC 38327</strain>
    </source>
</reference>
<evidence type="ECO:0000256" key="1">
    <source>
        <dbReference type="SAM" id="Coils"/>
    </source>
</evidence>
<feature type="coiled-coil region" evidence="1">
    <location>
        <begin position="70"/>
        <end position="97"/>
    </location>
</feature>